<keyword evidence="2" id="KW-1185">Reference proteome</keyword>
<dbReference type="EMBL" id="PGGS01000961">
    <property type="protein sequence ID" value="PNH01257.1"/>
    <property type="molecule type" value="Genomic_DNA"/>
</dbReference>
<dbReference type="Proteomes" id="UP000236333">
    <property type="component" value="Unassembled WGS sequence"/>
</dbReference>
<reference evidence="1 2" key="1">
    <citation type="journal article" date="2017" name="Mol. Biol. Evol.">
        <title>The 4-celled Tetrabaena socialis nuclear genome reveals the essential components for genetic control of cell number at the origin of multicellularity in the volvocine lineage.</title>
        <authorList>
            <person name="Featherston J."/>
            <person name="Arakaki Y."/>
            <person name="Hanschen E.R."/>
            <person name="Ferris P.J."/>
            <person name="Michod R.E."/>
            <person name="Olson B.J.S.C."/>
            <person name="Nozaki H."/>
            <person name="Durand P.M."/>
        </authorList>
    </citation>
    <scope>NUCLEOTIDE SEQUENCE [LARGE SCALE GENOMIC DNA]</scope>
    <source>
        <strain evidence="1 2">NIES-571</strain>
    </source>
</reference>
<accession>A0A2J7ZLW7</accession>
<comment type="caution">
    <text evidence="1">The sequence shown here is derived from an EMBL/GenBank/DDBJ whole genome shotgun (WGS) entry which is preliminary data.</text>
</comment>
<name>A0A2J7ZLW7_9CHLO</name>
<evidence type="ECO:0000313" key="1">
    <source>
        <dbReference type="EMBL" id="PNH01257.1"/>
    </source>
</evidence>
<evidence type="ECO:0000313" key="2">
    <source>
        <dbReference type="Proteomes" id="UP000236333"/>
    </source>
</evidence>
<dbReference type="AlphaFoldDB" id="A0A2J7ZLW7"/>
<organism evidence="1 2">
    <name type="scientific">Tetrabaena socialis</name>
    <dbReference type="NCBI Taxonomy" id="47790"/>
    <lineage>
        <taxon>Eukaryota</taxon>
        <taxon>Viridiplantae</taxon>
        <taxon>Chlorophyta</taxon>
        <taxon>core chlorophytes</taxon>
        <taxon>Chlorophyceae</taxon>
        <taxon>CS clade</taxon>
        <taxon>Chlamydomonadales</taxon>
        <taxon>Tetrabaenaceae</taxon>
        <taxon>Tetrabaena</taxon>
    </lineage>
</organism>
<protein>
    <submittedName>
        <fullName evidence="1">Uncharacterized protein</fullName>
    </submittedName>
</protein>
<proteinExistence type="predicted"/>
<gene>
    <name evidence="1" type="ORF">TSOC_012873</name>
</gene>
<sequence length="43" mass="4641">LAASVRERALPDFSFVTLQHGEKAVVRGGRLVNDPKTLPVKAP</sequence>
<feature type="non-terminal residue" evidence="1">
    <location>
        <position position="1"/>
    </location>
</feature>